<evidence type="ECO:0000313" key="5">
    <source>
        <dbReference type="Proteomes" id="UP000436088"/>
    </source>
</evidence>
<feature type="coiled-coil region" evidence="1">
    <location>
        <begin position="116"/>
        <end position="157"/>
    </location>
</feature>
<reference evidence="4" key="1">
    <citation type="submission" date="2019-09" db="EMBL/GenBank/DDBJ databases">
        <title>Draft genome information of white flower Hibiscus syriacus.</title>
        <authorList>
            <person name="Kim Y.-M."/>
        </authorList>
    </citation>
    <scope>NUCLEOTIDE SEQUENCE [LARGE SCALE GENOMIC DNA]</scope>
    <source>
        <strain evidence="4">YM2019G1</strain>
    </source>
</reference>
<name>A0A6A3AWP5_HIBSY</name>
<keyword evidence="5" id="KW-1185">Reference proteome</keyword>
<dbReference type="Pfam" id="PF24851">
    <property type="entry name" value="DUF7725"/>
    <property type="match status" value="1"/>
</dbReference>
<feature type="region of interest" description="Disordered" evidence="2">
    <location>
        <begin position="395"/>
        <end position="431"/>
    </location>
</feature>
<evidence type="ECO:0000313" key="4">
    <source>
        <dbReference type="EMBL" id="KAE8708233.1"/>
    </source>
</evidence>
<feature type="compositionally biased region" description="Basic and acidic residues" evidence="2">
    <location>
        <begin position="421"/>
        <end position="431"/>
    </location>
</feature>
<keyword evidence="1" id="KW-0175">Coiled coil</keyword>
<feature type="compositionally biased region" description="Low complexity" evidence="2">
    <location>
        <begin position="1"/>
        <end position="16"/>
    </location>
</feature>
<sequence>MEAAAGVAASQSSSLPMPSPSRKEWRAVYGVGLDRSKMGQPDERTLYKVQHRGEPVDADFFRITVDGTLDDDILQQRIHEVTRQREALQQIDIELQAQAVARSTILEMQRSCDAKIEAHANTAAKLEDQLNEREQTIRQLEKKMDEKDRELHAIKVEKEEVWEKEHLLRKKNRELGTFRKEHDHSEAERTQHIKKRLDLQEHIKEKERQIIELQEQYRATQEAILHKDKQLREAQTWLSRLQEMNSLHSSTNHTLQAELRERTEQYNQLWHGCQRQFAEMERRHLLKVHQLQLELADARERNGESHVSQTCGGSGGTNANTGVVSNGASDNVQPFAGNASNLSVSVAPHGLLTYLPPEQGTALHSFVMCQQGFPHSLASHVTSYSMPAMSSIEQWQNQQTASGGFQQSGQNELPPSQTDQNLRRSDVSHECEMSADGPAICSEHLDHISRGSEPNSVISASAGTAQEQNMMNLKNHVLEDQDLTVEVGTAGSLSHTNTSVQSVNSNETTIINGTGAVLPKKSVTTGQNNTLMSGKISETALLDEKALLACIVRTIPNGGRTRINSTLPNRLGKMLAPLHWHDYKKKYGKLDDFVANHLELFVINGDYIQLREGAQEMIEATTAVAKVAAATAATSPQSTSFPSVAVTPIVQPNRLKKVLT</sequence>
<evidence type="ECO:0000259" key="3">
    <source>
        <dbReference type="Pfam" id="PF24851"/>
    </source>
</evidence>
<dbReference type="EMBL" id="VEPZ02000948">
    <property type="protein sequence ID" value="KAE8708233.1"/>
    <property type="molecule type" value="Genomic_DNA"/>
</dbReference>
<dbReference type="PANTHER" id="PTHR35766:SF1">
    <property type="entry name" value="OS08G0543600 PROTEIN"/>
    <property type="match status" value="1"/>
</dbReference>
<feature type="region of interest" description="Disordered" evidence="2">
    <location>
        <begin position="1"/>
        <end position="22"/>
    </location>
</feature>
<comment type="caution">
    <text evidence="4">The sequence shown here is derived from an EMBL/GenBank/DDBJ whole genome shotgun (WGS) entry which is preliminary data.</text>
</comment>
<dbReference type="AlphaFoldDB" id="A0A6A3AWP5"/>
<feature type="compositionally biased region" description="Polar residues" evidence="2">
    <location>
        <begin position="395"/>
        <end position="420"/>
    </location>
</feature>
<accession>A0A6A3AWP5</accession>
<protein>
    <submittedName>
        <fullName evidence="4">GRF1-interacting factor 3</fullName>
    </submittedName>
</protein>
<gene>
    <name evidence="4" type="ORF">F3Y22_tig00110348pilonHSYRG00170</name>
</gene>
<dbReference type="PANTHER" id="PTHR35766">
    <property type="entry name" value="OS08G0543600 PROTEIN"/>
    <property type="match status" value="1"/>
</dbReference>
<evidence type="ECO:0000256" key="2">
    <source>
        <dbReference type="SAM" id="MobiDB-lite"/>
    </source>
</evidence>
<dbReference type="InterPro" id="IPR056142">
    <property type="entry name" value="DUF7725"/>
</dbReference>
<organism evidence="4 5">
    <name type="scientific">Hibiscus syriacus</name>
    <name type="common">Rose of Sharon</name>
    <dbReference type="NCBI Taxonomy" id="106335"/>
    <lineage>
        <taxon>Eukaryota</taxon>
        <taxon>Viridiplantae</taxon>
        <taxon>Streptophyta</taxon>
        <taxon>Embryophyta</taxon>
        <taxon>Tracheophyta</taxon>
        <taxon>Spermatophyta</taxon>
        <taxon>Magnoliopsida</taxon>
        <taxon>eudicotyledons</taxon>
        <taxon>Gunneridae</taxon>
        <taxon>Pentapetalae</taxon>
        <taxon>rosids</taxon>
        <taxon>malvids</taxon>
        <taxon>Malvales</taxon>
        <taxon>Malvaceae</taxon>
        <taxon>Malvoideae</taxon>
        <taxon>Hibiscus</taxon>
    </lineage>
</organism>
<dbReference type="Proteomes" id="UP000436088">
    <property type="component" value="Unassembled WGS sequence"/>
</dbReference>
<feature type="coiled-coil region" evidence="1">
    <location>
        <begin position="196"/>
        <end position="223"/>
    </location>
</feature>
<feature type="domain" description="DUF7725" evidence="3">
    <location>
        <begin position="541"/>
        <end position="611"/>
    </location>
</feature>
<proteinExistence type="predicted"/>
<evidence type="ECO:0000256" key="1">
    <source>
        <dbReference type="SAM" id="Coils"/>
    </source>
</evidence>